<gene>
    <name evidence="3" type="ORF">NK662_02205</name>
</gene>
<dbReference type="PROSITE" id="PS51257">
    <property type="entry name" value="PROKAR_LIPOPROTEIN"/>
    <property type="match status" value="1"/>
</dbReference>
<dbReference type="InterPro" id="IPR019606">
    <property type="entry name" value="GerMN"/>
</dbReference>
<dbReference type="Proteomes" id="UP001156102">
    <property type="component" value="Unassembled WGS sequence"/>
</dbReference>
<proteinExistence type="predicted"/>
<feature type="region of interest" description="Disordered" evidence="1">
    <location>
        <begin position="33"/>
        <end position="59"/>
    </location>
</feature>
<name>A0AA41X6R3_9BACI</name>
<dbReference type="SMART" id="SM00909">
    <property type="entry name" value="Germane"/>
    <property type="match status" value="2"/>
</dbReference>
<reference evidence="3" key="1">
    <citation type="submission" date="2022-07" db="EMBL/GenBank/DDBJ databases">
        <authorList>
            <person name="Li W.-J."/>
            <person name="Deng Q.-Q."/>
        </authorList>
    </citation>
    <scope>NUCLEOTIDE SEQUENCE</scope>
    <source>
        <strain evidence="3">SYSU M60031</strain>
    </source>
</reference>
<dbReference type="RefSeq" id="WP_254756897.1">
    <property type="nucleotide sequence ID" value="NZ_JANCLT010000001.1"/>
</dbReference>
<feature type="domain" description="GerMN" evidence="2">
    <location>
        <begin position="94"/>
        <end position="184"/>
    </location>
</feature>
<feature type="domain" description="GerMN" evidence="2">
    <location>
        <begin position="244"/>
        <end position="333"/>
    </location>
</feature>
<evidence type="ECO:0000313" key="3">
    <source>
        <dbReference type="EMBL" id="MCP8967350.1"/>
    </source>
</evidence>
<evidence type="ECO:0000259" key="2">
    <source>
        <dbReference type="SMART" id="SM00909"/>
    </source>
</evidence>
<protein>
    <submittedName>
        <fullName evidence="3">GerMN domain-containing protein</fullName>
    </submittedName>
</protein>
<dbReference type="EMBL" id="JANCLT010000001">
    <property type="protein sequence ID" value="MCP8967350.1"/>
    <property type="molecule type" value="Genomic_DNA"/>
</dbReference>
<keyword evidence="4" id="KW-1185">Reference proteome</keyword>
<evidence type="ECO:0000313" key="4">
    <source>
        <dbReference type="Proteomes" id="UP001156102"/>
    </source>
</evidence>
<dbReference type="AlphaFoldDB" id="A0AA41X6R3"/>
<dbReference type="Pfam" id="PF10646">
    <property type="entry name" value="Germane"/>
    <property type="match status" value="2"/>
</dbReference>
<sequence length="353" mass="38699">MRKTALKWAAVVATGSVLLTGCGMFGQEKASETIDPPVKVSEGSKDAAQTKTKENAQADKKTEMVKRELYLMDKNGYVVPQTVELPAAQGNAYMKQALEYLVKDGPVSNLLPNGFQAVLPANTVVKGVDIKDGTAVADFSDDFKKYKKEEERKIVESITWTLTQFKGVKQVKLRINGQDVAKMPVNNTPVNGLSRADGINFDDEQVADVMNTKPVTLYFVAQNNKQVYYVPVTRRIAADTDDKVKAVIQELVKGPSHRSTLVSEFNSDARLISDPKFENGKVTLNFNENIYGSVGKNIISDHVLNSLVLSLTEQRGIEGVAIQVNGKSDLLTEKGEKLTKPVSRPQNVNTGSF</sequence>
<accession>A0AA41X6R3</accession>
<organism evidence="3 4">
    <name type="scientific">Ectobacillus ponti</name>
    <dbReference type="NCBI Taxonomy" id="2961894"/>
    <lineage>
        <taxon>Bacteria</taxon>
        <taxon>Bacillati</taxon>
        <taxon>Bacillota</taxon>
        <taxon>Bacilli</taxon>
        <taxon>Bacillales</taxon>
        <taxon>Bacillaceae</taxon>
        <taxon>Ectobacillus</taxon>
    </lineage>
</organism>
<evidence type="ECO:0000256" key="1">
    <source>
        <dbReference type="SAM" id="MobiDB-lite"/>
    </source>
</evidence>
<comment type="caution">
    <text evidence="3">The sequence shown here is derived from an EMBL/GenBank/DDBJ whole genome shotgun (WGS) entry which is preliminary data.</text>
</comment>